<sequence length="405" mass="45922">MGEKMDSDTKKRNVESDRLSNLPDDLIHKILSFNDTINAIGMSSLSPRWRYIWKSIPYLEFSSDDFSTLRMFSKFIKNVLSGRDNEREVSSVKLKFRGKASQAFVKKVIDCAFSHNVQQLTVTCMIDSKVEFPLSLFSSHSLKHLTLKSDYYGSRKGSDRRTSITLTSMWELPALTTLHLDEIPLCDDNTDEGIGLISKCVNLENLTLTRCRIMGSNGFKICHPRLSNVKIERVSCEASTVCLIAPQLKNLSIRGWLGRYQIFAPDLAYLLLEDINLNFTADDFHSLEKVDICISSPYDEVPFEVVDLLQRLHSVKSLALNLEILEFLSSHVEGLSHQPSPFGNLESLKVYPKKVHEWELPKEIVTVSREVKNYLLDGSPSAKFTMVSREECRLSSGDLLQLSLG</sequence>
<keyword evidence="3" id="KW-1185">Reference proteome</keyword>
<name>A0A2U1KAZ0_ARTAN</name>
<reference evidence="2 3" key="1">
    <citation type="journal article" date="2018" name="Mol. Plant">
        <title>The genome of Artemisia annua provides insight into the evolution of Asteraceae family and artemisinin biosynthesis.</title>
        <authorList>
            <person name="Shen Q."/>
            <person name="Zhang L."/>
            <person name="Liao Z."/>
            <person name="Wang S."/>
            <person name="Yan T."/>
            <person name="Shi P."/>
            <person name="Liu M."/>
            <person name="Fu X."/>
            <person name="Pan Q."/>
            <person name="Wang Y."/>
            <person name="Lv Z."/>
            <person name="Lu X."/>
            <person name="Zhang F."/>
            <person name="Jiang W."/>
            <person name="Ma Y."/>
            <person name="Chen M."/>
            <person name="Hao X."/>
            <person name="Li L."/>
            <person name="Tang Y."/>
            <person name="Lv G."/>
            <person name="Zhou Y."/>
            <person name="Sun X."/>
            <person name="Brodelius P.E."/>
            <person name="Rose J.K.C."/>
            <person name="Tang K."/>
        </authorList>
    </citation>
    <scope>NUCLEOTIDE SEQUENCE [LARGE SCALE GENOMIC DNA]</scope>
    <source>
        <strain evidence="3">cv. Huhao1</strain>
        <tissue evidence="2">Leaf</tissue>
    </source>
</reference>
<comment type="caution">
    <text evidence="2">The sequence shown here is derived from an EMBL/GenBank/DDBJ whole genome shotgun (WGS) entry which is preliminary data.</text>
</comment>
<gene>
    <name evidence="2" type="ORF">CTI12_AA623720</name>
</gene>
<dbReference type="SUPFAM" id="SSF52047">
    <property type="entry name" value="RNI-like"/>
    <property type="match status" value="1"/>
</dbReference>
<proteinExistence type="predicted"/>
<dbReference type="AlphaFoldDB" id="A0A2U1KAZ0"/>
<protein>
    <submittedName>
        <fullName evidence="2">F-box domain, Leucine-rich repeat domain, L domain-like protein</fullName>
    </submittedName>
</protein>
<dbReference type="PANTHER" id="PTHR32212">
    <property type="entry name" value="CYCLIN-LIKE F-BOX"/>
    <property type="match status" value="1"/>
</dbReference>
<dbReference type="EMBL" id="PKPP01024670">
    <property type="protein sequence ID" value="PWA33914.1"/>
    <property type="molecule type" value="Genomic_DNA"/>
</dbReference>
<dbReference type="PANTHER" id="PTHR32212:SF260">
    <property type="entry name" value="LEUCINE-RICH REPEAT DOMAIN SUPERFAMILY, F-BOX-LIKE DOMAIN SUPERFAMILY"/>
    <property type="match status" value="1"/>
</dbReference>
<dbReference type="OrthoDB" id="1848700at2759"/>
<dbReference type="PROSITE" id="PS50181">
    <property type="entry name" value="FBOX"/>
    <property type="match status" value="1"/>
</dbReference>
<organism evidence="2 3">
    <name type="scientific">Artemisia annua</name>
    <name type="common">Sweet wormwood</name>
    <dbReference type="NCBI Taxonomy" id="35608"/>
    <lineage>
        <taxon>Eukaryota</taxon>
        <taxon>Viridiplantae</taxon>
        <taxon>Streptophyta</taxon>
        <taxon>Embryophyta</taxon>
        <taxon>Tracheophyta</taxon>
        <taxon>Spermatophyta</taxon>
        <taxon>Magnoliopsida</taxon>
        <taxon>eudicotyledons</taxon>
        <taxon>Gunneridae</taxon>
        <taxon>Pentapetalae</taxon>
        <taxon>asterids</taxon>
        <taxon>campanulids</taxon>
        <taxon>Asterales</taxon>
        <taxon>Asteraceae</taxon>
        <taxon>Asteroideae</taxon>
        <taxon>Anthemideae</taxon>
        <taxon>Artemisiinae</taxon>
        <taxon>Artemisia</taxon>
    </lineage>
</organism>
<dbReference type="InterPro" id="IPR036047">
    <property type="entry name" value="F-box-like_dom_sf"/>
</dbReference>
<evidence type="ECO:0000313" key="2">
    <source>
        <dbReference type="EMBL" id="PWA33914.1"/>
    </source>
</evidence>
<dbReference type="SUPFAM" id="SSF81383">
    <property type="entry name" value="F-box domain"/>
    <property type="match status" value="1"/>
</dbReference>
<dbReference type="SMART" id="SM00256">
    <property type="entry name" value="FBOX"/>
    <property type="match status" value="1"/>
</dbReference>
<dbReference type="Proteomes" id="UP000245207">
    <property type="component" value="Unassembled WGS sequence"/>
</dbReference>
<dbReference type="InterPro" id="IPR032675">
    <property type="entry name" value="LRR_dom_sf"/>
</dbReference>
<evidence type="ECO:0000313" key="3">
    <source>
        <dbReference type="Proteomes" id="UP000245207"/>
    </source>
</evidence>
<evidence type="ECO:0000259" key="1">
    <source>
        <dbReference type="PROSITE" id="PS50181"/>
    </source>
</evidence>
<feature type="domain" description="F-box" evidence="1">
    <location>
        <begin position="16"/>
        <end position="69"/>
    </location>
</feature>
<accession>A0A2U1KAZ0</accession>
<dbReference type="Gene3D" id="3.80.10.10">
    <property type="entry name" value="Ribonuclease Inhibitor"/>
    <property type="match status" value="1"/>
</dbReference>
<dbReference type="InterPro" id="IPR001810">
    <property type="entry name" value="F-box_dom"/>
</dbReference>
<dbReference type="Pfam" id="PF00646">
    <property type="entry name" value="F-box"/>
    <property type="match status" value="1"/>
</dbReference>
<dbReference type="STRING" id="35608.A0A2U1KAZ0"/>